<reference evidence="1 3" key="2">
    <citation type="journal article" date="2013" name="Nature">
        <title>Insights into bilaterian evolution from three spiralian genomes.</title>
        <authorList>
            <person name="Simakov O."/>
            <person name="Marletaz F."/>
            <person name="Cho S.J."/>
            <person name="Edsinger-Gonzales E."/>
            <person name="Havlak P."/>
            <person name="Hellsten U."/>
            <person name="Kuo D.H."/>
            <person name="Larsson T."/>
            <person name="Lv J."/>
            <person name="Arendt D."/>
            <person name="Savage R."/>
            <person name="Osoegawa K."/>
            <person name="de Jong P."/>
            <person name="Grimwood J."/>
            <person name="Chapman J.A."/>
            <person name="Shapiro H."/>
            <person name="Aerts A."/>
            <person name="Otillar R.P."/>
            <person name="Terry A.Y."/>
            <person name="Boore J.L."/>
            <person name="Grigoriev I.V."/>
            <person name="Lindberg D.R."/>
            <person name="Seaver E.C."/>
            <person name="Weisblat D.A."/>
            <person name="Putnam N.H."/>
            <person name="Rokhsar D.S."/>
        </authorList>
    </citation>
    <scope>NUCLEOTIDE SEQUENCE</scope>
</reference>
<dbReference type="RefSeq" id="XP_009024382.1">
    <property type="nucleotide sequence ID" value="XM_009026134.1"/>
</dbReference>
<dbReference type="KEGG" id="hro:HELRODRAFT_177989"/>
<dbReference type="EnsemblMetazoa" id="HelroT177989">
    <property type="protein sequence ID" value="HelroP177989"/>
    <property type="gene ID" value="HelroG177989"/>
</dbReference>
<dbReference type="HOGENOM" id="CLU_1391607_0_0_1"/>
<dbReference type="AlphaFoldDB" id="T1FCK8"/>
<evidence type="ECO:0000313" key="2">
    <source>
        <dbReference type="EnsemblMetazoa" id="HelroP177989"/>
    </source>
</evidence>
<organism evidence="2 3">
    <name type="scientific">Helobdella robusta</name>
    <name type="common">Californian leech</name>
    <dbReference type="NCBI Taxonomy" id="6412"/>
    <lineage>
        <taxon>Eukaryota</taxon>
        <taxon>Metazoa</taxon>
        <taxon>Spiralia</taxon>
        <taxon>Lophotrochozoa</taxon>
        <taxon>Annelida</taxon>
        <taxon>Clitellata</taxon>
        <taxon>Hirudinea</taxon>
        <taxon>Rhynchobdellida</taxon>
        <taxon>Glossiphoniidae</taxon>
        <taxon>Helobdella</taxon>
    </lineage>
</organism>
<protein>
    <submittedName>
        <fullName evidence="1 2">Uncharacterized protein</fullName>
    </submittedName>
</protein>
<reference evidence="2" key="3">
    <citation type="submission" date="2015-06" db="UniProtKB">
        <authorList>
            <consortium name="EnsemblMetazoa"/>
        </authorList>
    </citation>
    <scope>IDENTIFICATION</scope>
</reference>
<dbReference type="Proteomes" id="UP000015101">
    <property type="component" value="Unassembled WGS sequence"/>
</dbReference>
<gene>
    <name evidence="2" type="primary">20206557</name>
    <name evidence="1" type="ORF">HELRODRAFT_177989</name>
</gene>
<keyword evidence="3" id="KW-1185">Reference proteome</keyword>
<dbReference type="EMBL" id="KB097336">
    <property type="protein sequence ID" value="ESN97558.1"/>
    <property type="molecule type" value="Genomic_DNA"/>
</dbReference>
<name>T1FCK8_HELRO</name>
<evidence type="ECO:0000313" key="3">
    <source>
        <dbReference type="Proteomes" id="UP000015101"/>
    </source>
</evidence>
<dbReference type="InParanoid" id="T1FCK8"/>
<accession>T1FCK8</accession>
<dbReference type="GeneID" id="20206557"/>
<proteinExistence type="predicted"/>
<evidence type="ECO:0000313" key="1">
    <source>
        <dbReference type="EMBL" id="ESN97558.1"/>
    </source>
</evidence>
<sequence length="196" mass="21510">MNSADVNSAQAVDIAINHQEQALMTKLTEITIAIQSKIQGRIDASEDQIEKVSVGVNMLHYLEKFMKKVDSSSVGSAHVEIDAGMSTITSSLELSGKVLQQLSNDLAFDKAWYEGNEQAIAFSKQSIEIVSDELQIIIRQITKHQLPEPASANKCVFSKSLKADSDAQLLSRAGRSFYTREAARQKPRPAKCNLAT</sequence>
<dbReference type="CTD" id="20206557"/>
<dbReference type="EMBL" id="AMQM01006271">
    <property type="status" value="NOT_ANNOTATED_CDS"/>
    <property type="molecule type" value="Genomic_DNA"/>
</dbReference>
<reference evidence="3" key="1">
    <citation type="submission" date="2012-12" db="EMBL/GenBank/DDBJ databases">
        <authorList>
            <person name="Hellsten U."/>
            <person name="Grimwood J."/>
            <person name="Chapman J.A."/>
            <person name="Shapiro H."/>
            <person name="Aerts A."/>
            <person name="Otillar R.P."/>
            <person name="Terry A.Y."/>
            <person name="Boore J.L."/>
            <person name="Simakov O."/>
            <person name="Marletaz F."/>
            <person name="Cho S.-J."/>
            <person name="Edsinger-Gonzales E."/>
            <person name="Havlak P."/>
            <person name="Kuo D.-H."/>
            <person name="Larsson T."/>
            <person name="Lv J."/>
            <person name="Arendt D."/>
            <person name="Savage R."/>
            <person name="Osoegawa K."/>
            <person name="de Jong P."/>
            <person name="Lindberg D.R."/>
            <person name="Seaver E.C."/>
            <person name="Weisblat D.A."/>
            <person name="Putnam N.H."/>
            <person name="Grigoriev I.V."/>
            <person name="Rokhsar D.S."/>
        </authorList>
    </citation>
    <scope>NUCLEOTIDE SEQUENCE</scope>
</reference>